<evidence type="ECO:0000313" key="3">
    <source>
        <dbReference type="Proteomes" id="UP000287651"/>
    </source>
</evidence>
<organism evidence="2 3">
    <name type="scientific">Ensete ventricosum</name>
    <name type="common">Abyssinian banana</name>
    <name type="synonym">Musa ensete</name>
    <dbReference type="NCBI Taxonomy" id="4639"/>
    <lineage>
        <taxon>Eukaryota</taxon>
        <taxon>Viridiplantae</taxon>
        <taxon>Streptophyta</taxon>
        <taxon>Embryophyta</taxon>
        <taxon>Tracheophyta</taxon>
        <taxon>Spermatophyta</taxon>
        <taxon>Magnoliopsida</taxon>
        <taxon>Liliopsida</taxon>
        <taxon>Zingiberales</taxon>
        <taxon>Musaceae</taxon>
        <taxon>Ensete</taxon>
    </lineage>
</organism>
<proteinExistence type="predicted"/>
<feature type="compositionally biased region" description="Polar residues" evidence="1">
    <location>
        <begin position="31"/>
        <end position="40"/>
    </location>
</feature>
<feature type="region of interest" description="Disordered" evidence="1">
    <location>
        <begin position="1"/>
        <end position="43"/>
    </location>
</feature>
<dbReference type="Proteomes" id="UP000287651">
    <property type="component" value="Unassembled WGS sequence"/>
</dbReference>
<dbReference type="AlphaFoldDB" id="A0A427A3K8"/>
<reference evidence="2 3" key="1">
    <citation type="journal article" date="2014" name="Agronomy (Basel)">
        <title>A Draft Genome Sequence for Ensete ventricosum, the Drought-Tolerant Tree Against Hunger.</title>
        <authorList>
            <person name="Harrison J."/>
            <person name="Moore K.A."/>
            <person name="Paszkiewicz K."/>
            <person name="Jones T."/>
            <person name="Grant M."/>
            <person name="Ambacheew D."/>
            <person name="Muzemil S."/>
            <person name="Studholme D.J."/>
        </authorList>
    </citation>
    <scope>NUCLEOTIDE SEQUENCE [LARGE SCALE GENOMIC DNA]</scope>
</reference>
<feature type="compositionally biased region" description="Acidic residues" evidence="1">
    <location>
        <begin position="140"/>
        <end position="150"/>
    </location>
</feature>
<feature type="region of interest" description="Disordered" evidence="1">
    <location>
        <begin position="128"/>
        <end position="150"/>
    </location>
</feature>
<evidence type="ECO:0000256" key="1">
    <source>
        <dbReference type="SAM" id="MobiDB-lite"/>
    </source>
</evidence>
<dbReference type="EMBL" id="AMZH03003888">
    <property type="protein sequence ID" value="RRT70839.1"/>
    <property type="molecule type" value="Genomic_DNA"/>
</dbReference>
<evidence type="ECO:0000313" key="2">
    <source>
        <dbReference type="EMBL" id="RRT70839.1"/>
    </source>
</evidence>
<accession>A0A427A3K8</accession>
<sequence length="150" mass="16694">MLESMEEKGAGGIKHYSSVSTPMKEEEESSNRQQGGSAQLQKKLVEFQARKSTRLVTAISMMESREEKGAGGFKHYSSVSTPMKEEEESSNRQQEGLAQLQKKLAEFQARKSTRLVTAIAGGEGQVISSKRFKDDKEISEGVEEWSNNDE</sequence>
<gene>
    <name evidence="2" type="ORF">B296_00030102</name>
</gene>
<protein>
    <submittedName>
        <fullName evidence="2">Uncharacterized protein</fullName>
    </submittedName>
</protein>
<comment type="caution">
    <text evidence="2">The sequence shown here is derived from an EMBL/GenBank/DDBJ whole genome shotgun (WGS) entry which is preliminary data.</text>
</comment>
<name>A0A427A3K8_ENSVE</name>
<feature type="region of interest" description="Disordered" evidence="1">
    <location>
        <begin position="66"/>
        <end position="97"/>
    </location>
</feature>